<feature type="binding site" evidence="12">
    <location>
        <position position="105"/>
    </location>
    <ligand>
        <name>Mg(2+)</name>
        <dbReference type="ChEBI" id="CHEBI:18420"/>
        <label>2</label>
    </ligand>
</feature>
<evidence type="ECO:0000256" key="6">
    <source>
        <dbReference type="ARBA" id="ARBA00022763"/>
    </source>
</evidence>
<accession>A0ABZ0RGQ6</accession>
<comment type="function">
    <text evidence="12">The RuvA-RuvB-RuvC complex processes Holliday junction (HJ) DNA during genetic recombination and DNA repair. Endonuclease that resolves HJ intermediates. Cleaves cruciform DNA by making single-stranded nicks across the HJ at symmetrical positions within the homologous arms, yielding a 5'-phosphate and a 3'-hydroxyl group; requires a central core of homology in the junction. The consensus cleavage sequence is 5'-(A/T)TT(C/G)-3'. Cleavage occurs on the 3'-side of the TT dinucleotide at the point of strand exchange. HJ branch migration catalyzed by RuvA-RuvB allows RuvC to scan DNA until it finds its consensus sequence, where it cleaves and resolves the cruciform DNA.</text>
</comment>
<evidence type="ECO:0000256" key="11">
    <source>
        <dbReference type="ARBA" id="ARBA00023204"/>
    </source>
</evidence>
<keyword evidence="6 12" id="KW-0227">DNA damage</keyword>
<evidence type="ECO:0000256" key="4">
    <source>
        <dbReference type="ARBA" id="ARBA00022723"/>
    </source>
</evidence>
<dbReference type="PANTHER" id="PTHR30194:SF3">
    <property type="entry name" value="CROSSOVER JUNCTION ENDODEOXYRIBONUCLEASE RUVC"/>
    <property type="match status" value="1"/>
</dbReference>
<dbReference type="PANTHER" id="PTHR30194">
    <property type="entry name" value="CROSSOVER JUNCTION ENDODEOXYRIBONUCLEASE RUVC"/>
    <property type="match status" value="1"/>
</dbReference>
<evidence type="ECO:0000256" key="10">
    <source>
        <dbReference type="ARBA" id="ARBA00023172"/>
    </source>
</evidence>
<evidence type="ECO:0000313" key="15">
    <source>
        <dbReference type="Proteomes" id="UP001324993"/>
    </source>
</evidence>
<keyword evidence="3 12" id="KW-0540">Nuclease</keyword>
<sequence>MASNSTRKLWAAHIARGGKAAGAKQAPTRVTLGRSFRGRVLGIDPSLRGSGFAVLDYSADGTARILEAATLKLHRSLSMPECLGAIGNQVDDFLNQHSVDHVAVEQTIYVQNFQTAQILGAARGAAIGTAAMRGLPVFEYAPLRIKQAVVGMGRASKEQVARTIQNITGTNFELRFDESDAAAVALCHAFTWREE</sequence>
<keyword evidence="5 12" id="KW-0255">Endonuclease</keyword>
<feature type="binding site" evidence="12">
    <location>
        <position position="44"/>
    </location>
    <ligand>
        <name>Mg(2+)</name>
        <dbReference type="ChEBI" id="CHEBI:18420"/>
        <label>1</label>
    </ligand>
</feature>
<dbReference type="EC" id="3.1.21.10" evidence="12 13"/>
<dbReference type="NCBIfam" id="TIGR00228">
    <property type="entry name" value="ruvC"/>
    <property type="match status" value="1"/>
</dbReference>
<dbReference type="InterPro" id="IPR036397">
    <property type="entry name" value="RNaseH_sf"/>
</dbReference>
<evidence type="ECO:0000256" key="7">
    <source>
        <dbReference type="ARBA" id="ARBA00022801"/>
    </source>
</evidence>
<dbReference type="CDD" id="cd16962">
    <property type="entry name" value="RuvC"/>
    <property type="match status" value="1"/>
</dbReference>
<keyword evidence="8 12" id="KW-0460">Magnesium</keyword>
<keyword evidence="7 12" id="KW-0378">Hydrolase</keyword>
<comment type="catalytic activity">
    <reaction evidence="12">
        <text>Endonucleolytic cleavage at a junction such as a reciprocal single-stranded crossover between two homologous DNA duplexes (Holliday junction).</text>
        <dbReference type="EC" id="3.1.21.10"/>
    </reaction>
</comment>
<dbReference type="InterPro" id="IPR002176">
    <property type="entry name" value="X-over_junc_endoDNase_RuvC"/>
</dbReference>
<proteinExistence type="inferred from homology"/>
<comment type="subcellular location">
    <subcellularLocation>
        <location evidence="12">Cytoplasm</location>
    </subcellularLocation>
</comment>
<evidence type="ECO:0000256" key="8">
    <source>
        <dbReference type="ARBA" id="ARBA00022842"/>
    </source>
</evidence>
<feature type="binding site" evidence="12">
    <location>
        <position position="177"/>
    </location>
    <ligand>
        <name>Mg(2+)</name>
        <dbReference type="ChEBI" id="CHEBI:18420"/>
        <label>1</label>
    </ligand>
</feature>
<reference evidence="14 15" key="1">
    <citation type="submission" date="2023-11" db="EMBL/GenBank/DDBJ databases">
        <title>Coraliomargarita sp. nov., isolated from marine algae.</title>
        <authorList>
            <person name="Lee J.K."/>
            <person name="Baek J.H."/>
            <person name="Kim J.M."/>
            <person name="Choi D.G."/>
            <person name="Jeon C.O."/>
        </authorList>
    </citation>
    <scope>NUCLEOTIDE SEQUENCE [LARGE SCALE GENOMIC DNA]</scope>
    <source>
        <strain evidence="14 15">J2-16</strain>
    </source>
</reference>
<keyword evidence="15" id="KW-1185">Reference proteome</keyword>
<dbReference type="PRINTS" id="PR00696">
    <property type="entry name" value="RSOLVASERUVC"/>
</dbReference>
<evidence type="ECO:0000313" key="14">
    <source>
        <dbReference type="EMBL" id="WPJ94243.1"/>
    </source>
</evidence>
<dbReference type="SUPFAM" id="SSF53098">
    <property type="entry name" value="Ribonuclease H-like"/>
    <property type="match status" value="1"/>
</dbReference>
<keyword evidence="11 12" id="KW-0234">DNA repair</keyword>
<evidence type="ECO:0000256" key="3">
    <source>
        <dbReference type="ARBA" id="ARBA00022722"/>
    </source>
</evidence>
<keyword evidence="2 12" id="KW-0963">Cytoplasm</keyword>
<evidence type="ECO:0000256" key="2">
    <source>
        <dbReference type="ARBA" id="ARBA00022490"/>
    </source>
</evidence>
<feature type="active site" evidence="12">
    <location>
        <position position="177"/>
    </location>
</feature>
<gene>
    <name evidence="12 14" type="primary">ruvC</name>
    <name evidence="14" type="ORF">SH580_12440</name>
</gene>
<evidence type="ECO:0000256" key="9">
    <source>
        <dbReference type="ARBA" id="ARBA00023125"/>
    </source>
</evidence>
<evidence type="ECO:0000256" key="1">
    <source>
        <dbReference type="ARBA" id="ARBA00009518"/>
    </source>
</evidence>
<dbReference type="PROSITE" id="PS01321">
    <property type="entry name" value="RUVC"/>
    <property type="match status" value="1"/>
</dbReference>
<name>A0ABZ0RGQ6_9BACT</name>
<protein>
    <recommendedName>
        <fullName evidence="12 13">Crossover junction endodeoxyribonuclease RuvC</fullName>
        <ecNumber evidence="12 13">3.1.21.10</ecNumber>
    </recommendedName>
    <alternativeName>
        <fullName evidence="12">Holliday junction nuclease RuvC</fullName>
    </alternativeName>
    <alternativeName>
        <fullName evidence="12">Holliday junction resolvase RuvC</fullName>
    </alternativeName>
</protein>
<feature type="active site" evidence="12">
    <location>
        <position position="105"/>
    </location>
</feature>
<evidence type="ECO:0000256" key="12">
    <source>
        <dbReference type="HAMAP-Rule" id="MF_00034"/>
    </source>
</evidence>
<organism evidence="14 15">
    <name type="scientific">Coraliomargarita algicola</name>
    <dbReference type="NCBI Taxonomy" id="3092156"/>
    <lineage>
        <taxon>Bacteria</taxon>
        <taxon>Pseudomonadati</taxon>
        <taxon>Verrucomicrobiota</taxon>
        <taxon>Opitutia</taxon>
        <taxon>Puniceicoccales</taxon>
        <taxon>Coraliomargaritaceae</taxon>
        <taxon>Coraliomargarita</taxon>
    </lineage>
</organism>
<evidence type="ECO:0000256" key="5">
    <source>
        <dbReference type="ARBA" id="ARBA00022759"/>
    </source>
</evidence>
<dbReference type="Gene3D" id="3.30.420.10">
    <property type="entry name" value="Ribonuclease H-like superfamily/Ribonuclease H"/>
    <property type="match status" value="1"/>
</dbReference>
<dbReference type="Proteomes" id="UP001324993">
    <property type="component" value="Chromosome"/>
</dbReference>
<feature type="active site" evidence="12">
    <location>
        <position position="44"/>
    </location>
</feature>
<keyword evidence="10 12" id="KW-0233">DNA recombination</keyword>
<dbReference type="HAMAP" id="MF_00034">
    <property type="entry name" value="RuvC"/>
    <property type="match status" value="1"/>
</dbReference>
<comment type="cofactor">
    <cofactor evidence="12">
        <name>Mg(2+)</name>
        <dbReference type="ChEBI" id="CHEBI:18420"/>
    </cofactor>
    <text evidence="12">Binds 2 Mg(2+) ion per subunit.</text>
</comment>
<keyword evidence="4 12" id="KW-0479">Metal-binding</keyword>
<dbReference type="RefSeq" id="WP_319831184.1">
    <property type="nucleotide sequence ID" value="NZ_CP138858.1"/>
</dbReference>
<comment type="subunit">
    <text evidence="12">Homodimer which binds Holliday junction (HJ) DNA. The HJ becomes 2-fold symmetrical on binding to RuvC with unstacked arms; it has a different conformation from HJ DNA in complex with RuvA. In the full resolvosome a probable DNA-RuvA(4)-RuvB(12)-RuvC(2) complex forms which resolves the HJ.</text>
</comment>
<dbReference type="EMBL" id="CP138858">
    <property type="protein sequence ID" value="WPJ94243.1"/>
    <property type="molecule type" value="Genomic_DNA"/>
</dbReference>
<keyword evidence="9 12" id="KW-0238">DNA-binding</keyword>
<comment type="similarity">
    <text evidence="1 12">Belongs to the RuvC family.</text>
</comment>
<evidence type="ECO:0000256" key="13">
    <source>
        <dbReference type="NCBIfam" id="TIGR00228"/>
    </source>
</evidence>
<dbReference type="InterPro" id="IPR020563">
    <property type="entry name" value="X-over_junc_endoDNase_Mg_BS"/>
</dbReference>
<dbReference type="InterPro" id="IPR012337">
    <property type="entry name" value="RNaseH-like_sf"/>
</dbReference>
<dbReference type="Pfam" id="PF02075">
    <property type="entry name" value="RuvC"/>
    <property type="match status" value="1"/>
</dbReference>